<keyword evidence="1" id="KW-0614">Plasmid</keyword>
<dbReference type="EMBL" id="CP004196">
    <property type="protein sequence ID" value="AHH04498.1"/>
    <property type="molecule type" value="Genomic_DNA"/>
</dbReference>
<name>W5SCW3_9SPIR</name>
<reference evidence="1" key="1">
    <citation type="submission" date="2013-02" db="EMBL/GenBank/DDBJ databases">
        <title>Comparative genomics of Borrelia species.</title>
        <authorList>
            <person name="Schwan T.G."/>
            <person name="Raffel S.J."/>
            <person name="Porcella S.F."/>
        </authorList>
    </citation>
    <scope>NUCLEOTIDE SEQUENCE</scope>
    <source>
        <strain evidence="1">YOR</strain>
        <plasmid evidence="1">unnamed</plasmid>
    </source>
</reference>
<evidence type="ECO:0000313" key="1">
    <source>
        <dbReference type="EMBL" id="AHH04498.1"/>
    </source>
</evidence>
<geneLocation type="plasmid" evidence="1">
    <name>unnamed</name>
</geneLocation>
<gene>
    <name evidence="1" type="ORF">BHY_1548</name>
</gene>
<dbReference type="HOGENOM" id="CLU_214230_0_0_12"/>
<organism evidence="1">
    <name type="scientific">Borrelia nietonii YOR</name>
    <dbReference type="NCBI Taxonomy" id="1293576"/>
    <lineage>
        <taxon>Bacteria</taxon>
        <taxon>Pseudomonadati</taxon>
        <taxon>Spirochaetota</taxon>
        <taxon>Spirochaetia</taxon>
        <taxon>Spirochaetales</taxon>
        <taxon>Borreliaceae</taxon>
        <taxon>Borrelia</taxon>
        <taxon>Borrelia nietonii</taxon>
    </lineage>
</organism>
<dbReference type="RefSeq" id="WP_241763824.1">
    <property type="nucleotide sequence ID" value="NZ_CP004196.1"/>
</dbReference>
<dbReference type="AlphaFoldDB" id="W5SCW3"/>
<protein>
    <submittedName>
        <fullName evidence="1">BDR-repeat family protein</fullName>
    </submittedName>
</protein>
<accession>W5SCW3</accession>
<dbReference type="NCBIfam" id="NF040500">
    <property type="entry name" value="Bdr_N_group2"/>
    <property type="match status" value="1"/>
</dbReference>
<proteinExistence type="predicted"/>
<sequence>MGFLDKGFTETPIDFILLHNDNYTFKVLREKMNSLKQ</sequence>